<evidence type="ECO:0000313" key="1">
    <source>
        <dbReference type="EMBL" id="PMP10211.1"/>
    </source>
</evidence>
<dbReference type="EMBL" id="MDBO01000075">
    <property type="protein sequence ID" value="PMP10211.1"/>
    <property type="molecule type" value="Genomic_DNA"/>
</dbReference>
<dbReference type="AlphaFoldDB" id="A0AAP8SWM8"/>
<dbReference type="Proteomes" id="UP000235611">
    <property type="component" value="Unassembled WGS sequence"/>
</dbReference>
<proteinExistence type="predicted"/>
<name>A0AAP8SWM8_9VIBR</name>
<organism evidence="1 2">
    <name type="scientific">Vibrio breoganii</name>
    <dbReference type="NCBI Taxonomy" id="553239"/>
    <lineage>
        <taxon>Bacteria</taxon>
        <taxon>Pseudomonadati</taxon>
        <taxon>Pseudomonadota</taxon>
        <taxon>Gammaproteobacteria</taxon>
        <taxon>Vibrionales</taxon>
        <taxon>Vibrionaceae</taxon>
        <taxon>Vibrio</taxon>
    </lineage>
</organism>
<evidence type="ECO:0000313" key="2">
    <source>
        <dbReference type="Proteomes" id="UP000235611"/>
    </source>
</evidence>
<reference evidence="2" key="1">
    <citation type="submission" date="2016-07" db="EMBL/GenBank/DDBJ databases">
        <title>Nontailed viruses are major unrecognized killers of bacteria in the ocean.</title>
        <authorList>
            <person name="Kauffman K."/>
            <person name="Hussain F."/>
            <person name="Yang J."/>
            <person name="Arevalo P."/>
            <person name="Brown J."/>
            <person name="Cutler M."/>
            <person name="Kelly L."/>
            <person name="Polz M.F."/>
        </authorList>
    </citation>
    <scope>NUCLEOTIDE SEQUENCE [LARGE SCALE GENOMIC DNA]</scope>
    <source>
        <strain evidence="2">10N.222.49.A5</strain>
    </source>
</reference>
<dbReference type="RefSeq" id="WP_102477767.1">
    <property type="nucleotide sequence ID" value="NZ_MDBO01000075.1"/>
</dbReference>
<sequence length="433" mass="49149">MEVIKDLPKGNWFLSAYTPDNWTDWVTQEGTIETITVCNVLTDSSVTVSMRLFDDSSNATQILAGVEIAPSQAIALNTKSLNLLQGQKLQTNTDALGAEFFASGSAFVFSEIAHPKQIKPDLLPPDRQEPAPILPPYGSGSSSNESLYTIINANRLATDAMRLEGLNGQRGYKANTLCNARMTFDPDEYNSMGKYNQDFDTYPEQRIIQHCGGYEHEPYLYCLFYWFFTIDGKWNEYDLAYGSSDENGTIADGAKITLERDGDSNYFRIKTVEEEKFVVGNVHPDVVYEGRTTYSPRFWMTPNIYYYVQIEIENYSYIISIWELWEVGASEEPRGRMIFDFWIGPMTLQNPDFQEIHANTKTRVNWVGYGSPGLNISDFYWGGNYDGCNIRYNPEDTEEILTNRVKMDGTSGVTFAPNHKLANWGKVSSPRED</sequence>
<comment type="caution">
    <text evidence="1">The sequence shown here is derived from an EMBL/GenBank/DDBJ whole genome shotgun (WGS) entry which is preliminary data.</text>
</comment>
<protein>
    <submittedName>
        <fullName evidence="1">Uncharacterized protein</fullName>
    </submittedName>
</protein>
<accession>A0AAP8SWM8</accession>
<gene>
    <name evidence="1" type="ORF">BCS93_11085</name>
</gene>